<dbReference type="RefSeq" id="XP_029119692.1">
    <property type="nucleotide sequence ID" value="XM_029263859.1"/>
</dbReference>
<evidence type="ECO:0000313" key="1">
    <source>
        <dbReference type="Proteomes" id="UP000504607"/>
    </source>
</evidence>
<organism evidence="1 2">
    <name type="scientific">Elaeis guineensis var. tenera</name>
    <name type="common">Oil palm</name>
    <dbReference type="NCBI Taxonomy" id="51953"/>
    <lineage>
        <taxon>Eukaryota</taxon>
        <taxon>Viridiplantae</taxon>
        <taxon>Streptophyta</taxon>
        <taxon>Embryophyta</taxon>
        <taxon>Tracheophyta</taxon>
        <taxon>Spermatophyta</taxon>
        <taxon>Magnoliopsida</taxon>
        <taxon>Liliopsida</taxon>
        <taxon>Arecaceae</taxon>
        <taxon>Arecoideae</taxon>
        <taxon>Cocoseae</taxon>
        <taxon>Elaeidinae</taxon>
        <taxon>Elaeis</taxon>
    </lineage>
</organism>
<name>A0A8N4EX68_ELAGV</name>
<dbReference type="PANTHER" id="PTHR34573:SF1">
    <property type="entry name" value="VITAMIN K EPOXIDE REDUCTASE DOMAIN-CONTAINING PROTEIN"/>
    <property type="match status" value="1"/>
</dbReference>
<proteinExistence type="predicted"/>
<dbReference type="PANTHER" id="PTHR34573">
    <property type="entry name" value="VKC DOMAIN-CONTAINING PROTEIN"/>
    <property type="match status" value="1"/>
</dbReference>
<dbReference type="KEGG" id="egu:105042582"/>
<reference evidence="2" key="1">
    <citation type="submission" date="2025-08" db="UniProtKB">
        <authorList>
            <consortium name="RefSeq"/>
        </authorList>
    </citation>
    <scope>IDENTIFICATION</scope>
</reference>
<dbReference type="Proteomes" id="UP000504607">
    <property type="component" value="Chromosome 4"/>
</dbReference>
<dbReference type="AlphaFoldDB" id="A0A8N4EX68"/>
<sequence length="135" mass="14551">MSIQVDTEPSSKASLWGISTSIWRAGVETLGFFESGYLTYLKLTNAKAFCPVGGGSCSDYSFVFDIWTQGCTILDYVVFFPDGAGKATKMAKECTVISIEGFPTWIIKDKGSSGEQELPALAEASGFILGHFHPS</sequence>
<dbReference type="GeneID" id="105042582"/>
<keyword evidence="1" id="KW-1185">Reference proteome</keyword>
<gene>
    <name evidence="2" type="primary">LOC105042582</name>
</gene>
<dbReference type="OrthoDB" id="343052at2759"/>
<accession>A0A8N4EX68</accession>
<dbReference type="Gene3D" id="3.40.30.10">
    <property type="entry name" value="Glutaredoxin"/>
    <property type="match status" value="1"/>
</dbReference>
<protein>
    <submittedName>
        <fullName evidence="2">Thiol-disulfide oxidoreductase LTO1</fullName>
    </submittedName>
</protein>
<evidence type="ECO:0000313" key="2">
    <source>
        <dbReference type="RefSeq" id="XP_029119692.1"/>
    </source>
</evidence>